<keyword evidence="2" id="KW-1133">Transmembrane helix</keyword>
<dbReference type="Proteomes" id="UP000004810">
    <property type="component" value="Unassembled WGS sequence"/>
</dbReference>
<keyword evidence="2" id="KW-0472">Membrane</keyword>
<feature type="region of interest" description="Disordered" evidence="1">
    <location>
        <begin position="1"/>
        <end position="21"/>
    </location>
</feature>
<dbReference type="EMBL" id="ADBV01009794">
    <property type="protein sequence ID" value="EJW75954.1"/>
    <property type="molecule type" value="Genomic_DNA"/>
</dbReference>
<evidence type="ECO:0000313" key="4">
    <source>
        <dbReference type="Proteomes" id="UP000004810"/>
    </source>
</evidence>
<feature type="compositionally biased region" description="Acidic residues" evidence="1">
    <location>
        <begin position="1"/>
        <end position="14"/>
    </location>
</feature>
<feature type="transmembrane region" description="Helical" evidence="2">
    <location>
        <begin position="30"/>
        <end position="49"/>
    </location>
</feature>
<name>J9EKR8_WUCBA</name>
<sequence length="51" mass="5869">GDDSSDYNDNDDDGNDHNNKDNLTTSLCSINFYIASMLSTFLQLLHFYIKY</sequence>
<gene>
    <name evidence="3" type="ORF">WUBG_13137</name>
</gene>
<organism evidence="3 4">
    <name type="scientific">Wuchereria bancrofti</name>
    <dbReference type="NCBI Taxonomy" id="6293"/>
    <lineage>
        <taxon>Eukaryota</taxon>
        <taxon>Metazoa</taxon>
        <taxon>Ecdysozoa</taxon>
        <taxon>Nematoda</taxon>
        <taxon>Chromadorea</taxon>
        <taxon>Rhabditida</taxon>
        <taxon>Spirurina</taxon>
        <taxon>Spiruromorpha</taxon>
        <taxon>Filarioidea</taxon>
        <taxon>Onchocercidae</taxon>
        <taxon>Wuchereria</taxon>
    </lineage>
</organism>
<accession>J9EKR8</accession>
<proteinExistence type="predicted"/>
<evidence type="ECO:0000256" key="2">
    <source>
        <dbReference type="SAM" id="Phobius"/>
    </source>
</evidence>
<dbReference type="AlphaFoldDB" id="J9EKR8"/>
<feature type="non-terminal residue" evidence="3">
    <location>
        <position position="1"/>
    </location>
</feature>
<reference evidence="4" key="1">
    <citation type="submission" date="2012-08" db="EMBL/GenBank/DDBJ databases">
        <title>The Genome Sequence of Wuchereria bancrofti.</title>
        <authorList>
            <person name="Nutman T.B."/>
            <person name="Fink D.L."/>
            <person name="Russ C."/>
            <person name="Young S."/>
            <person name="Zeng Q."/>
            <person name="Koehrsen M."/>
            <person name="Alvarado L."/>
            <person name="Berlin A."/>
            <person name="Chapman S.B."/>
            <person name="Chen Z."/>
            <person name="Freedman E."/>
            <person name="Gellesch M."/>
            <person name="Goldberg J."/>
            <person name="Griggs A."/>
            <person name="Gujja S."/>
            <person name="Heilman E.R."/>
            <person name="Heiman D."/>
            <person name="Hepburn T."/>
            <person name="Howarth C."/>
            <person name="Jen D."/>
            <person name="Larson L."/>
            <person name="Lewis B."/>
            <person name="Mehta T."/>
            <person name="Park D."/>
            <person name="Pearson M."/>
            <person name="Roberts A."/>
            <person name="Saif S."/>
            <person name="Shea T."/>
            <person name="Shenoy N."/>
            <person name="Sisk P."/>
            <person name="Stolte C."/>
            <person name="Sykes S."/>
            <person name="Walk T."/>
            <person name="White J."/>
            <person name="Yandava C."/>
            <person name="Haas B."/>
            <person name="Henn M.R."/>
            <person name="Nusbaum C."/>
            <person name="Birren B."/>
        </authorList>
    </citation>
    <scope>NUCLEOTIDE SEQUENCE [LARGE SCALE GENOMIC DNA]</scope>
    <source>
        <strain evidence="4">NA</strain>
    </source>
</reference>
<comment type="caution">
    <text evidence="3">The sequence shown here is derived from an EMBL/GenBank/DDBJ whole genome shotgun (WGS) entry which is preliminary data.</text>
</comment>
<protein>
    <submittedName>
        <fullName evidence="3">Uncharacterized protein</fullName>
    </submittedName>
</protein>
<evidence type="ECO:0000256" key="1">
    <source>
        <dbReference type="SAM" id="MobiDB-lite"/>
    </source>
</evidence>
<keyword evidence="2" id="KW-0812">Transmembrane</keyword>
<evidence type="ECO:0000313" key="3">
    <source>
        <dbReference type="EMBL" id="EJW75954.1"/>
    </source>
</evidence>